<name>D8WWN6_9FIRM</name>
<dbReference type="PANTHER" id="PTHR30108">
    <property type="entry name" value="3-OCTAPRENYL-4-HYDROXYBENZOATE CARBOXY-LYASE-RELATED"/>
    <property type="match status" value="1"/>
</dbReference>
<dbReference type="InterPro" id="IPR002830">
    <property type="entry name" value="UbiD"/>
</dbReference>
<dbReference type="SUPFAM" id="SSF143968">
    <property type="entry name" value="UbiD C-terminal domain-like"/>
    <property type="match status" value="1"/>
</dbReference>
<dbReference type="GO" id="GO:0016831">
    <property type="term" value="F:carboxy-lyase activity"/>
    <property type="evidence" value="ECO:0007669"/>
    <property type="project" value="InterPro"/>
</dbReference>
<dbReference type="GO" id="GO:0046281">
    <property type="term" value="P:cinnamic acid catabolic process"/>
    <property type="evidence" value="ECO:0007669"/>
    <property type="project" value="TreeGrafter"/>
</dbReference>
<dbReference type="Pfam" id="PF20695">
    <property type="entry name" value="UbiD_N"/>
    <property type="match status" value="1"/>
</dbReference>
<dbReference type="PANTHER" id="PTHR30108:SF17">
    <property type="entry name" value="FERULIC ACID DECARBOXYLASE 1"/>
    <property type="match status" value="1"/>
</dbReference>
<dbReference type="EMBL" id="GU357980">
    <property type="protein sequence ID" value="ADJ93990.1"/>
    <property type="molecule type" value="Genomic_DNA"/>
</dbReference>
<dbReference type="Gene3D" id="1.20.5.4570">
    <property type="match status" value="1"/>
</dbReference>
<evidence type="ECO:0000259" key="1">
    <source>
        <dbReference type="Pfam" id="PF01977"/>
    </source>
</evidence>
<feature type="domain" description="3-octaprenyl-4-hydroxybenzoate carboxy-lyase-like Rift-related" evidence="1">
    <location>
        <begin position="112"/>
        <end position="314"/>
    </location>
</feature>
<dbReference type="InterPro" id="IPR048304">
    <property type="entry name" value="UbiD_Rift_dom"/>
</dbReference>
<organism evidence="3">
    <name type="scientific">Clostridia bacterium enrichment culture clone BF</name>
    <dbReference type="NCBI Taxonomy" id="857391"/>
    <lineage>
        <taxon>Bacteria</taxon>
        <taxon>Bacillati</taxon>
        <taxon>Bacillota</taxon>
        <taxon>Clostridia</taxon>
        <taxon>environmental samples</taxon>
    </lineage>
</organism>
<dbReference type="AlphaFoldDB" id="D8WWN6"/>
<dbReference type="SUPFAM" id="SSF50475">
    <property type="entry name" value="FMN-binding split barrel"/>
    <property type="match status" value="1"/>
</dbReference>
<dbReference type="GO" id="GO:0033494">
    <property type="term" value="P:ferulate metabolic process"/>
    <property type="evidence" value="ECO:0007669"/>
    <property type="project" value="TreeGrafter"/>
</dbReference>
<proteinExistence type="predicted"/>
<reference evidence="3" key="1">
    <citation type="journal article" date="2010" name="Environ. Microbiol.">
        <title>Identification of enzymes involved in anaerobic benzene degradation by a strictly anaerobic iron-reducing enrichment culture.</title>
        <authorList>
            <person name="Abu Laban N."/>
            <person name="Selesi D."/>
            <person name="Rattei T."/>
            <person name="Tischler P."/>
            <person name="Meckenstock R.U."/>
        </authorList>
    </citation>
    <scope>NUCLEOTIDE SEQUENCE</scope>
</reference>
<sequence length="498" mass="56130">MKFRNFLEVLTEENEVNEVSEKVSPVLQAGALGAKNVELDGPAMHFKNLEGYPNASLVTGLYASPSDLYPKRRKAWIRTNVALERELEGTYEELQEHIYDGLEQGGLKPLEVSSGPCKENVKLDDQVDLNEFPFPLIHEQDGGKYSTQHVIIVEDPENGVISWSDERFMIKDRNLLVVNLDPEGRLYEIYQKYVKLNKPMPFAVAIGVDSSIPLATAVFMERVGLGGLKREVPAADLAGYLGGEPIELVKTQTNGLLVPASSEIILEGVAIPGETALEGPYPNFYRIEKATWQPIFTVKAISHRTNPIIPFDVTGIKGSDSMSLRSWAHSFKIYRILNSWWWGTKIARWVYCPVSMRMGMGIVAVNALYPGFEFHFSRIVFAYSHWFDKLMLVDNALGAEELARVMQDFIQKASPVHAFHFSKDDVAAITRSAKYPNDGERTGRLYINACLDPTWPKEMIPTRVSFETTWPVALQEKIITNWSKMGFVNKPQKRLINA</sequence>
<evidence type="ECO:0000259" key="2">
    <source>
        <dbReference type="Pfam" id="PF20695"/>
    </source>
</evidence>
<dbReference type="Pfam" id="PF01977">
    <property type="entry name" value="UbiD"/>
    <property type="match status" value="1"/>
</dbReference>
<feature type="non-terminal residue" evidence="3">
    <location>
        <position position="498"/>
    </location>
</feature>
<dbReference type="InterPro" id="IPR049383">
    <property type="entry name" value="UbiD-like_N"/>
</dbReference>
<accession>D8WWN6</accession>
<dbReference type="GO" id="GO:0005737">
    <property type="term" value="C:cytoplasm"/>
    <property type="evidence" value="ECO:0007669"/>
    <property type="project" value="TreeGrafter"/>
</dbReference>
<feature type="domain" description="3-octaprenyl-4-hydroxybenzoate carboxy-lyase-like N-terminal" evidence="2">
    <location>
        <begin position="7"/>
        <end position="96"/>
    </location>
</feature>
<evidence type="ECO:0000313" key="3">
    <source>
        <dbReference type="EMBL" id="ADJ93990.1"/>
    </source>
</evidence>
<protein>
    <submittedName>
        <fullName evidence="3">Uncharacterized protein</fullName>
    </submittedName>
</protein>